<name>A0A061AWG3_CYBFA</name>
<dbReference type="OrthoDB" id="361362at2759"/>
<dbReference type="InterPro" id="IPR011989">
    <property type="entry name" value="ARM-like"/>
</dbReference>
<evidence type="ECO:0000256" key="5">
    <source>
        <dbReference type="ARBA" id="ARBA00023242"/>
    </source>
</evidence>
<dbReference type="Pfam" id="PF12333">
    <property type="entry name" value="Ipi1_N"/>
    <property type="match status" value="1"/>
</dbReference>
<keyword evidence="5 6" id="KW-0539">Nucleus</keyword>
<comment type="similarity">
    <text evidence="3 6">Belongs to the IPI1/TEX10 family.</text>
</comment>
<dbReference type="EMBL" id="LK052892">
    <property type="protein sequence ID" value="CDR41523.1"/>
    <property type="molecule type" value="Genomic_DNA"/>
</dbReference>
<organism evidence="9">
    <name type="scientific">Cyberlindnera fabianii</name>
    <name type="common">Yeast</name>
    <name type="synonym">Hansenula fabianii</name>
    <dbReference type="NCBI Taxonomy" id="36022"/>
    <lineage>
        <taxon>Eukaryota</taxon>
        <taxon>Fungi</taxon>
        <taxon>Dikarya</taxon>
        <taxon>Ascomycota</taxon>
        <taxon>Saccharomycotina</taxon>
        <taxon>Saccharomycetes</taxon>
        <taxon>Phaffomycetales</taxon>
        <taxon>Phaffomycetaceae</taxon>
        <taxon>Cyberlindnera</taxon>
    </lineage>
</organism>
<keyword evidence="6" id="KW-0690">Ribosome biogenesis</keyword>
<reference evidence="9" key="1">
    <citation type="journal article" date="2014" name="Genome Announc.">
        <title>Genome sequence of the yeast Cyberlindnera fabianii (Hansenula fabianii).</title>
        <authorList>
            <person name="Freel K.C."/>
            <person name="Sarilar V."/>
            <person name="Neuveglise C."/>
            <person name="Devillers H."/>
            <person name="Friedrich A."/>
            <person name="Schacherer J."/>
        </authorList>
    </citation>
    <scope>NUCLEOTIDE SEQUENCE</scope>
    <source>
        <strain evidence="9">YJS4271</strain>
    </source>
</reference>
<evidence type="ECO:0000313" key="9">
    <source>
        <dbReference type="EMBL" id="CDR41523.1"/>
    </source>
</evidence>
<dbReference type="InterPro" id="IPR024679">
    <property type="entry name" value="Ipi1_N"/>
</dbReference>
<dbReference type="GO" id="GO:0005634">
    <property type="term" value="C:nucleus"/>
    <property type="evidence" value="ECO:0007669"/>
    <property type="project" value="UniProtKB-SubCell"/>
</dbReference>
<evidence type="ECO:0000259" key="8">
    <source>
        <dbReference type="Pfam" id="PF12333"/>
    </source>
</evidence>
<dbReference type="VEuPathDB" id="FungiDB:BON22_3732"/>
<dbReference type="GO" id="GO:0006364">
    <property type="term" value="P:rRNA processing"/>
    <property type="evidence" value="ECO:0007669"/>
    <property type="project" value="UniProtKB-UniRule"/>
</dbReference>
<dbReference type="InterPro" id="IPR016024">
    <property type="entry name" value="ARM-type_fold"/>
</dbReference>
<evidence type="ECO:0000256" key="4">
    <source>
        <dbReference type="ARBA" id="ARBA00011141"/>
    </source>
</evidence>
<evidence type="ECO:0000256" key="1">
    <source>
        <dbReference type="ARBA" id="ARBA00002355"/>
    </source>
</evidence>
<comment type="function">
    <text evidence="1 6">Component of the RIX1 complex required for processing of ITS2 sequences from 35S pre-rRNA.</text>
</comment>
<dbReference type="SUPFAM" id="SSF48371">
    <property type="entry name" value="ARM repeat"/>
    <property type="match status" value="1"/>
</dbReference>
<gene>
    <name evidence="9" type="ORF">CYFA0S_07e03136g</name>
</gene>
<dbReference type="PhylomeDB" id="A0A061AWG3"/>
<evidence type="ECO:0000256" key="3">
    <source>
        <dbReference type="ARBA" id="ARBA00006427"/>
    </source>
</evidence>
<feature type="compositionally biased region" description="Basic and acidic residues" evidence="7">
    <location>
        <begin position="11"/>
        <end position="27"/>
    </location>
</feature>
<dbReference type="PANTHER" id="PTHR16056:SF2">
    <property type="entry name" value="TESTIS-EXPRESSED PROTEIN 10"/>
    <property type="match status" value="1"/>
</dbReference>
<keyword evidence="6" id="KW-0698">rRNA processing</keyword>
<feature type="compositionally biased region" description="Basic residues" evidence="7">
    <location>
        <begin position="1"/>
        <end position="10"/>
    </location>
</feature>
<dbReference type="AlphaFoldDB" id="A0A061AWG3"/>
<accession>A0A061AWG3</accession>
<dbReference type="Gene3D" id="1.25.10.10">
    <property type="entry name" value="Leucine-rich Repeat Variant"/>
    <property type="match status" value="1"/>
</dbReference>
<evidence type="ECO:0000256" key="6">
    <source>
        <dbReference type="RuleBase" id="RU368021"/>
    </source>
</evidence>
<feature type="domain" description="Pre-rRNA-processing protein Ipi1 N-terminal" evidence="8">
    <location>
        <begin position="128"/>
        <end position="225"/>
    </location>
</feature>
<evidence type="ECO:0000256" key="7">
    <source>
        <dbReference type="SAM" id="MobiDB-lite"/>
    </source>
</evidence>
<protein>
    <recommendedName>
        <fullName evidence="6">Pre-rRNA-processing protein</fullName>
    </recommendedName>
</protein>
<comment type="subunit">
    <text evidence="4">Component of the RIX1 complex, composed of IPI1, RIX1/IPI2 and IPI3 in a 1:2:2 stoichiometry. The complex interacts (via RIX1) with MDN1 (via its hexameric AAA ATPase ring) and the pre-60S ribosome particles.</text>
</comment>
<dbReference type="GO" id="GO:0120330">
    <property type="term" value="C:rixosome complex"/>
    <property type="evidence" value="ECO:0007669"/>
    <property type="project" value="UniProtKB-UniRule"/>
</dbReference>
<sequence length="349" mass="39135">MGSSSKKKKDKQKDFRKTKLKVGKEKAKPTNFTDTSFTAKTISLPNQSISRNVEGEADIIKRLTLVKHHQNTTRKETLIYIEQHLPENPSLYKQILTAVIPLMVDVSASVRTALVNLLVAAAKKQPNLMELHARSVVLFVHSAMTHITPAIRHDSTRFLDILIEYSPDSLVRSAWVKTLRAFFTLMSWTLTDSKQSVSLAVTTSSVINTSSKAKKQTLDSFAKFIKAGCRPSEAETRKKLAITSHPLTQKYLIPVTPQPFAHLKLFTRELTNNSGKAADTGDKTLDLNTVACEDYLTRRRVFVEFFAPHVLKNVENIIKEGGEAGKAAKTLQVLVEEIVKEHEDQDKQQ</sequence>
<proteinExistence type="inferred from homology"/>
<evidence type="ECO:0000256" key="2">
    <source>
        <dbReference type="ARBA" id="ARBA00004123"/>
    </source>
</evidence>
<dbReference type="PANTHER" id="PTHR16056">
    <property type="entry name" value="REGULATOR OF MICROTUBULE DYNAMICS PROTEIN"/>
    <property type="match status" value="1"/>
</dbReference>
<feature type="region of interest" description="Disordered" evidence="7">
    <location>
        <begin position="1"/>
        <end position="27"/>
    </location>
</feature>
<comment type="subcellular location">
    <subcellularLocation>
        <location evidence="2 6">Nucleus</location>
    </subcellularLocation>
</comment>